<name>A0A5W8FSS5_SALON</name>
<reference evidence="1" key="1">
    <citation type="submission" date="2018-07" db="EMBL/GenBank/DDBJ databases">
        <authorList>
            <person name="Ashton P.M."/>
            <person name="Dallman T."/>
            <person name="Nair S."/>
            <person name="De Pinna E."/>
            <person name="Peters T."/>
            <person name="Grant K."/>
        </authorList>
    </citation>
    <scope>NUCLEOTIDE SEQUENCE</scope>
    <source>
        <strain evidence="1">516939</strain>
    </source>
</reference>
<dbReference type="Gene3D" id="1.10.10.10">
    <property type="entry name" value="Winged helix-like DNA-binding domain superfamily/Winged helix DNA-binding domain"/>
    <property type="match status" value="1"/>
</dbReference>
<dbReference type="InterPro" id="IPR016032">
    <property type="entry name" value="Sig_transdc_resp-reg_C-effctor"/>
</dbReference>
<dbReference type="EMBL" id="AAHMZU010000021">
    <property type="protein sequence ID" value="EBY0600944.1"/>
    <property type="molecule type" value="Genomic_DNA"/>
</dbReference>
<proteinExistence type="predicted"/>
<dbReference type="AlphaFoldDB" id="A0A5W8FSS5"/>
<dbReference type="GO" id="GO:0003677">
    <property type="term" value="F:DNA binding"/>
    <property type="evidence" value="ECO:0007669"/>
    <property type="project" value="InterPro"/>
</dbReference>
<sequence length="244" mass="28314">MAERHSIDLPPRSQDLFSVFFDYYHHSGGIWYIKTNKGELRDCSDDFLTLIGVDSLNSALSKDIDCVMHDLFGEISSAIKHHEKNMSYVYRNAKLFVVITMLDQLTPLIVRFNYLGDYVLVTLEPLNFLGMEQEIINHIHGVSLYKADPGAEFSDFYGANPFISLSEQDWVVAWLMCVGMSKSDMATYLDVSDTVIKRRMRKIYRSLKIRNYDNFMYASVNFYWLRFIPPSILKENYISTICSL</sequence>
<comment type="caution">
    <text evidence="1">The sequence shown here is derived from an EMBL/GenBank/DDBJ whole genome shotgun (WGS) entry which is preliminary data.</text>
</comment>
<organism evidence="1">
    <name type="scientific">Salmonella oranienberg</name>
    <dbReference type="NCBI Taxonomy" id="28147"/>
    <lineage>
        <taxon>Bacteria</taxon>
        <taxon>Pseudomonadati</taxon>
        <taxon>Pseudomonadota</taxon>
        <taxon>Gammaproteobacteria</taxon>
        <taxon>Enterobacterales</taxon>
        <taxon>Enterobacteriaceae</taxon>
        <taxon>Salmonella</taxon>
    </lineage>
</organism>
<dbReference type="InterPro" id="IPR036388">
    <property type="entry name" value="WH-like_DNA-bd_sf"/>
</dbReference>
<accession>A0A5W8FSS5</accession>
<dbReference type="SUPFAM" id="SSF46894">
    <property type="entry name" value="C-terminal effector domain of the bipartite response regulators"/>
    <property type="match status" value="1"/>
</dbReference>
<dbReference type="GO" id="GO:0006355">
    <property type="term" value="P:regulation of DNA-templated transcription"/>
    <property type="evidence" value="ECO:0007669"/>
    <property type="project" value="InterPro"/>
</dbReference>
<gene>
    <name evidence="1" type="ORF">DUR78_19975</name>
</gene>
<evidence type="ECO:0000313" key="1">
    <source>
        <dbReference type="EMBL" id="EBY0600944.1"/>
    </source>
</evidence>
<protein>
    <submittedName>
        <fullName evidence="1">Uncharacterized protein</fullName>
    </submittedName>
</protein>